<dbReference type="Gene3D" id="1.25.40.390">
    <property type="match status" value="1"/>
</dbReference>
<keyword evidence="1" id="KW-0732">Signal</keyword>
<evidence type="ECO:0000313" key="2">
    <source>
        <dbReference type="EMBL" id="QNH63221.1"/>
    </source>
</evidence>
<reference evidence="2 3" key="1">
    <citation type="submission" date="2020-08" db="EMBL/GenBank/DDBJ databases">
        <title>Hymenobacter sp. S2-20-2 genome sequencing.</title>
        <authorList>
            <person name="Jin L."/>
        </authorList>
    </citation>
    <scope>NUCLEOTIDE SEQUENCE [LARGE SCALE GENOMIC DNA]</scope>
    <source>
        <strain evidence="2 3">S2-20-2</strain>
    </source>
</reference>
<dbReference type="KEGG" id="hsk:H4317_05285"/>
<dbReference type="Pfam" id="PF12771">
    <property type="entry name" value="SusD-like_2"/>
    <property type="match status" value="1"/>
</dbReference>
<accession>A0A7G7WA28</accession>
<dbReference type="PROSITE" id="PS51257">
    <property type="entry name" value="PROKAR_LIPOPROTEIN"/>
    <property type="match status" value="1"/>
</dbReference>
<dbReference type="SUPFAM" id="SSF48452">
    <property type="entry name" value="TPR-like"/>
    <property type="match status" value="1"/>
</dbReference>
<feature type="signal peptide" evidence="1">
    <location>
        <begin position="1"/>
        <end position="26"/>
    </location>
</feature>
<evidence type="ECO:0000256" key="1">
    <source>
        <dbReference type="SAM" id="SignalP"/>
    </source>
</evidence>
<keyword evidence="3" id="KW-1185">Reference proteome</keyword>
<gene>
    <name evidence="2" type="ORF">H4317_05285</name>
</gene>
<proteinExistence type="predicted"/>
<dbReference type="Proteomes" id="UP000515489">
    <property type="component" value="Chromosome"/>
</dbReference>
<organism evidence="2 3">
    <name type="scientific">Hymenobacter sediminicola</name>
    <dbReference type="NCBI Taxonomy" id="2761579"/>
    <lineage>
        <taxon>Bacteria</taxon>
        <taxon>Pseudomonadati</taxon>
        <taxon>Bacteroidota</taxon>
        <taxon>Cytophagia</taxon>
        <taxon>Cytophagales</taxon>
        <taxon>Hymenobacteraceae</taxon>
        <taxon>Hymenobacter</taxon>
    </lineage>
</organism>
<keyword evidence="2" id="KW-0449">Lipoprotein</keyword>
<sequence length="461" mass="50845">MKKPFKYTSLLLLGLGLSLGSCQDFVDGLDVNPNAPASADAQNMLQGVELADGLIHEGEAARISGMWTAQFTGSNQQYISINRYEVTAGNFDNVWSTIYIDVATQSRIAAARALEEKNQRLAGIFQILEAHTMGTATSLFGDIPFRQVGDRLNFPNPTYDPQSQIYSDLQQQLDAGIVNVNGSGGAPRDLYYQGNPTKWVEAANTLKARYYLHTKQYDLARQAALLGISSTSNDMLIPHKESDGAENFYYQFNSERVSYLTGYGSYAARLLDPARSGQANNRNNAKTDESGRFGYFFTPSFSSTQPDNYELLPNSGFSDPSEDFPLITYSETQLILAETYARAGDLNNALTALNNHRGALAVKYSGFGGRYDDYTLADIPGGGNQANMLREILTERYVTFIGQVEPYNDARRTNNLIGLPNKGTGSTLPQRFLYSQSEVNTNTSIPRPIPELFAKTEVNQL</sequence>
<protein>
    <submittedName>
        <fullName evidence="2">SusD/RagB family nutrient-binding outer membrane lipoprotein</fullName>
    </submittedName>
</protein>
<name>A0A7G7WA28_9BACT</name>
<dbReference type="RefSeq" id="WP_185889102.1">
    <property type="nucleotide sequence ID" value="NZ_CP060202.1"/>
</dbReference>
<dbReference type="InterPro" id="IPR041662">
    <property type="entry name" value="SusD-like_2"/>
</dbReference>
<dbReference type="EMBL" id="CP060202">
    <property type="protein sequence ID" value="QNH63221.1"/>
    <property type="molecule type" value="Genomic_DNA"/>
</dbReference>
<evidence type="ECO:0000313" key="3">
    <source>
        <dbReference type="Proteomes" id="UP000515489"/>
    </source>
</evidence>
<dbReference type="AlphaFoldDB" id="A0A7G7WA28"/>
<dbReference type="InterPro" id="IPR011990">
    <property type="entry name" value="TPR-like_helical_dom_sf"/>
</dbReference>
<feature type="chain" id="PRO_5028827190" evidence="1">
    <location>
        <begin position="27"/>
        <end position="461"/>
    </location>
</feature>